<keyword evidence="3" id="KW-1185">Reference proteome</keyword>
<dbReference type="GO" id="GO:0016616">
    <property type="term" value="F:oxidoreductase activity, acting on the CH-OH group of donors, NAD or NADP as acceptor"/>
    <property type="evidence" value="ECO:0007669"/>
    <property type="project" value="TreeGrafter"/>
</dbReference>
<dbReference type="Pfam" id="PF13561">
    <property type="entry name" value="adh_short_C2"/>
    <property type="match status" value="1"/>
</dbReference>
<reference evidence="2" key="1">
    <citation type="journal article" date="2014" name="Int. J. Syst. Evol. Microbiol.">
        <title>Complete genome sequence of Corynebacterium casei LMG S-19264T (=DSM 44701T), isolated from a smear-ripened cheese.</title>
        <authorList>
            <consortium name="US DOE Joint Genome Institute (JGI-PGF)"/>
            <person name="Walter F."/>
            <person name="Albersmeier A."/>
            <person name="Kalinowski J."/>
            <person name="Ruckert C."/>
        </authorList>
    </citation>
    <scope>NUCLEOTIDE SEQUENCE</scope>
    <source>
        <strain evidence="2">CGMCC 1.3617</strain>
    </source>
</reference>
<evidence type="ECO:0000256" key="1">
    <source>
        <dbReference type="ARBA" id="ARBA00006484"/>
    </source>
</evidence>
<evidence type="ECO:0000313" key="3">
    <source>
        <dbReference type="Proteomes" id="UP000661507"/>
    </source>
</evidence>
<dbReference type="FunFam" id="3.40.50.720:FF:000084">
    <property type="entry name" value="Short-chain dehydrogenase reductase"/>
    <property type="match status" value="1"/>
</dbReference>
<protein>
    <submittedName>
        <fullName evidence="2">2-deoxy-D-gluconate 3-dehydrogenase</fullName>
    </submittedName>
</protein>
<evidence type="ECO:0000313" key="2">
    <source>
        <dbReference type="EMBL" id="GGJ34043.1"/>
    </source>
</evidence>
<dbReference type="InterPro" id="IPR020904">
    <property type="entry name" value="Sc_DH/Rdtase_CS"/>
</dbReference>
<comment type="caution">
    <text evidence="2">The sequence shown here is derived from an EMBL/GenBank/DDBJ whole genome shotgun (WGS) entry which is preliminary data.</text>
</comment>
<accession>A0A917KX65</accession>
<dbReference type="EMBL" id="BMKW01000013">
    <property type="protein sequence ID" value="GGJ34043.1"/>
    <property type="molecule type" value="Genomic_DNA"/>
</dbReference>
<dbReference type="AlphaFoldDB" id="A0A917KX65"/>
<comment type="similarity">
    <text evidence="1">Belongs to the short-chain dehydrogenases/reductases (SDR) family.</text>
</comment>
<dbReference type="InterPro" id="IPR036291">
    <property type="entry name" value="NAD(P)-bd_dom_sf"/>
</dbReference>
<proteinExistence type="inferred from homology"/>
<sequence length="256" mass="26541">MPYQPFDLTGKVALVTGGNSGIGLGMARALAEAGADVAIWGTNTTKNAEARAMLAATGVRTHAETCDVGDEAAVEAAFASTLAALGRVDACFANAGTYGRKMKFTELDSEEWHRVTRVNLDGAFYTLRTAARHMVERGSGGSLVGTASLAAIEGAARNAQYAATKGAMVAVIRALAVELARHGIRANAVLPGWIETPMTARSVGDEKFSAAVLPRIPARRWGTGADFGGVAVYLASDAAAYHTGDCLVLDGGYSLF</sequence>
<organism evidence="2 3">
    <name type="scientific">Neoroseomonas lacus</name>
    <dbReference type="NCBI Taxonomy" id="287609"/>
    <lineage>
        <taxon>Bacteria</taxon>
        <taxon>Pseudomonadati</taxon>
        <taxon>Pseudomonadota</taxon>
        <taxon>Alphaproteobacteria</taxon>
        <taxon>Acetobacterales</taxon>
        <taxon>Acetobacteraceae</taxon>
        <taxon>Neoroseomonas</taxon>
    </lineage>
</organism>
<reference evidence="2" key="2">
    <citation type="submission" date="2020-09" db="EMBL/GenBank/DDBJ databases">
        <authorList>
            <person name="Sun Q."/>
            <person name="Zhou Y."/>
        </authorList>
    </citation>
    <scope>NUCLEOTIDE SEQUENCE</scope>
    <source>
        <strain evidence="2">CGMCC 1.3617</strain>
    </source>
</reference>
<dbReference type="PRINTS" id="PR00081">
    <property type="entry name" value="GDHRDH"/>
</dbReference>
<dbReference type="PRINTS" id="PR00080">
    <property type="entry name" value="SDRFAMILY"/>
</dbReference>
<dbReference type="InterPro" id="IPR002347">
    <property type="entry name" value="SDR_fam"/>
</dbReference>
<name>A0A917KX65_9PROT</name>
<dbReference type="SUPFAM" id="SSF51735">
    <property type="entry name" value="NAD(P)-binding Rossmann-fold domains"/>
    <property type="match status" value="1"/>
</dbReference>
<dbReference type="PROSITE" id="PS00061">
    <property type="entry name" value="ADH_SHORT"/>
    <property type="match status" value="1"/>
</dbReference>
<dbReference type="Gene3D" id="3.40.50.720">
    <property type="entry name" value="NAD(P)-binding Rossmann-like Domain"/>
    <property type="match status" value="1"/>
</dbReference>
<dbReference type="RefSeq" id="WP_188971414.1">
    <property type="nucleotide sequence ID" value="NZ_BMKW01000013.1"/>
</dbReference>
<gene>
    <name evidence="2" type="ORF">GCM10011320_47150</name>
</gene>
<dbReference type="Proteomes" id="UP000661507">
    <property type="component" value="Unassembled WGS sequence"/>
</dbReference>
<dbReference type="PANTHER" id="PTHR42760">
    <property type="entry name" value="SHORT-CHAIN DEHYDROGENASES/REDUCTASES FAMILY MEMBER"/>
    <property type="match status" value="1"/>
</dbReference>